<dbReference type="Pfam" id="PF00059">
    <property type="entry name" value="Lectin_C"/>
    <property type="match status" value="1"/>
</dbReference>
<dbReference type="CDD" id="cd00037">
    <property type="entry name" value="CLECT"/>
    <property type="match status" value="2"/>
</dbReference>
<dbReference type="SUPFAM" id="SSF56436">
    <property type="entry name" value="C-type lectin-like"/>
    <property type="match status" value="2"/>
</dbReference>
<dbReference type="SMART" id="SM00034">
    <property type="entry name" value="CLECT"/>
    <property type="match status" value="1"/>
</dbReference>
<dbReference type="Gene3D" id="3.10.100.10">
    <property type="entry name" value="Mannose-Binding Protein A, subunit A"/>
    <property type="match status" value="2"/>
</dbReference>
<accession>A0A7R8WFN0</accession>
<dbReference type="OrthoDB" id="6133475at2759"/>
<proteinExistence type="predicted"/>
<dbReference type="InterPro" id="IPR016186">
    <property type="entry name" value="C-type_lectin-like/link_sf"/>
</dbReference>
<gene>
    <name evidence="1" type="ORF">CTOB1V02_LOCUS8667</name>
</gene>
<dbReference type="AlphaFoldDB" id="A0A7R8WFN0"/>
<name>A0A7R8WFN0_9CRUS</name>
<dbReference type="InterPro" id="IPR001304">
    <property type="entry name" value="C-type_lectin-like"/>
</dbReference>
<protein>
    <submittedName>
        <fullName evidence="1">Uncharacterized protein</fullName>
    </submittedName>
</protein>
<sequence>MKFSIVPVLLALSIVVTVNNLDALAKPSPSVSVEVAKVYKGQCDPPFTAANGGHCYFPSYDQLVTTFKGAQLVCSWLHPNGKLAEFETLQELLDVTSFLNHDTSTYDWASPGPWIGAVEKGNTKEFVWHSSNEPLEVGNWAKSRHDSTTSGDGVALDASENFQWIEVDSQKTLPILCEIPPNPPPVVLKCPYKFFPLGESCYRVVTDLQLTWDEAQSYCKSVANGGKLAELETHEEIVLVTTHLAENKYPCKRQWHDVIHAWKLYAICEAPLIKT</sequence>
<dbReference type="InterPro" id="IPR050111">
    <property type="entry name" value="C-type_lectin/snaclec_domain"/>
</dbReference>
<dbReference type="PROSITE" id="PS50041">
    <property type="entry name" value="C_TYPE_LECTIN_2"/>
    <property type="match status" value="1"/>
</dbReference>
<dbReference type="EMBL" id="OB662979">
    <property type="protein sequence ID" value="CAD7230811.1"/>
    <property type="molecule type" value="Genomic_DNA"/>
</dbReference>
<organism evidence="1">
    <name type="scientific">Cyprideis torosa</name>
    <dbReference type="NCBI Taxonomy" id="163714"/>
    <lineage>
        <taxon>Eukaryota</taxon>
        <taxon>Metazoa</taxon>
        <taxon>Ecdysozoa</taxon>
        <taxon>Arthropoda</taxon>
        <taxon>Crustacea</taxon>
        <taxon>Oligostraca</taxon>
        <taxon>Ostracoda</taxon>
        <taxon>Podocopa</taxon>
        <taxon>Podocopida</taxon>
        <taxon>Cytherocopina</taxon>
        <taxon>Cytheroidea</taxon>
        <taxon>Cytherideidae</taxon>
        <taxon>Cyprideis</taxon>
    </lineage>
</organism>
<evidence type="ECO:0000313" key="1">
    <source>
        <dbReference type="EMBL" id="CAD7230811.1"/>
    </source>
</evidence>
<dbReference type="PANTHER" id="PTHR22803">
    <property type="entry name" value="MANNOSE, PHOSPHOLIPASE, LECTIN RECEPTOR RELATED"/>
    <property type="match status" value="1"/>
</dbReference>
<dbReference type="InterPro" id="IPR016187">
    <property type="entry name" value="CTDL_fold"/>
</dbReference>
<reference evidence="1" key="1">
    <citation type="submission" date="2020-11" db="EMBL/GenBank/DDBJ databases">
        <authorList>
            <person name="Tran Van P."/>
        </authorList>
    </citation>
    <scope>NUCLEOTIDE SEQUENCE</scope>
</reference>